<keyword evidence="4" id="KW-1185">Reference proteome</keyword>
<dbReference type="SUPFAM" id="SSF56601">
    <property type="entry name" value="beta-lactamase/transpeptidase-like"/>
    <property type="match status" value="1"/>
</dbReference>
<reference evidence="2" key="2">
    <citation type="submission" date="2019-06" db="EMBL/GenBank/DDBJ databases">
        <title>Genomics analysis of Aphanomyces spp. identifies a new class of oomycete effector associated with host adaptation.</title>
        <authorList>
            <person name="Gaulin E."/>
        </authorList>
    </citation>
    <scope>NUCLEOTIDE SEQUENCE</scope>
    <source>
        <strain evidence="2">CBS 578.67</strain>
    </source>
</reference>
<evidence type="ECO:0000313" key="4">
    <source>
        <dbReference type="Proteomes" id="UP000332933"/>
    </source>
</evidence>
<name>A0A485K9J6_9STRA</name>
<gene>
    <name evidence="3" type="primary">Aste57867_2599</name>
    <name evidence="2" type="ORF">As57867_002592</name>
    <name evidence="3" type="ORF">ASTE57867_2599</name>
</gene>
<dbReference type="EMBL" id="CAADRA010000340">
    <property type="protein sequence ID" value="VFT79795.1"/>
    <property type="molecule type" value="Genomic_DNA"/>
</dbReference>
<dbReference type="OrthoDB" id="58460at2759"/>
<dbReference type="Gene3D" id="3.40.710.10">
    <property type="entry name" value="DD-peptidase/beta-lactamase superfamily"/>
    <property type="match status" value="1"/>
</dbReference>
<evidence type="ECO:0000313" key="2">
    <source>
        <dbReference type="EMBL" id="KAF0716896.1"/>
    </source>
</evidence>
<dbReference type="PANTHER" id="PTHR46825:SF9">
    <property type="entry name" value="BETA-LACTAMASE-RELATED DOMAIN-CONTAINING PROTEIN"/>
    <property type="match status" value="1"/>
</dbReference>
<evidence type="ECO:0000259" key="1">
    <source>
        <dbReference type="Pfam" id="PF00144"/>
    </source>
</evidence>
<dbReference type="InterPro" id="IPR001466">
    <property type="entry name" value="Beta-lactam-related"/>
</dbReference>
<evidence type="ECO:0000313" key="3">
    <source>
        <dbReference type="EMBL" id="VFT79795.1"/>
    </source>
</evidence>
<organism evidence="3 4">
    <name type="scientific">Aphanomyces stellatus</name>
    <dbReference type="NCBI Taxonomy" id="120398"/>
    <lineage>
        <taxon>Eukaryota</taxon>
        <taxon>Sar</taxon>
        <taxon>Stramenopiles</taxon>
        <taxon>Oomycota</taxon>
        <taxon>Saprolegniomycetes</taxon>
        <taxon>Saprolegniales</taxon>
        <taxon>Verrucalvaceae</taxon>
        <taxon>Aphanomyces</taxon>
    </lineage>
</organism>
<proteinExistence type="predicted"/>
<dbReference type="Pfam" id="PF00144">
    <property type="entry name" value="Beta-lactamase"/>
    <property type="match status" value="1"/>
</dbReference>
<dbReference type="Proteomes" id="UP000332933">
    <property type="component" value="Unassembled WGS sequence"/>
</dbReference>
<dbReference type="EMBL" id="VJMH01000340">
    <property type="protein sequence ID" value="KAF0716896.1"/>
    <property type="molecule type" value="Genomic_DNA"/>
</dbReference>
<dbReference type="AlphaFoldDB" id="A0A485K9J6"/>
<reference evidence="3" key="1">
    <citation type="submission" date="2019-03" db="EMBL/GenBank/DDBJ databases">
        <authorList>
            <person name="Gaulin E."/>
            <person name="Dumas B."/>
        </authorList>
    </citation>
    <scope>NUCLEOTIDE SEQUENCE [LARGE SCALE GENOMIC DNA]</scope>
    <source>
        <strain evidence="3">CBS 568.67</strain>
    </source>
</reference>
<sequence>MSYRQISSKSRSDSLDPRSLEDKKAMAIEFVGQQMTKYPIPGMALSVVDQDETVLAHGFGTKKFGQTDAPVTSDTLFQIGSFTKSFIALSVATLVDQEKMQWHDPVKQHLPSFTLMDKYAEEHTTVADLLSMNSVFGTYQGDYAWAVGVYPTERTLVEHLAKFKTTRTFRAGWSYSNINYIVVGQVIEAVSHQPWEKYLRDAILAPLGMDHTVAQAIDAEPERLSAGHLYCDHNVAGPYDVLKDRHVAVVPQNGLMAAGSIISSAADISKFSTLLLQHGRGIVKNRAVFEAMVTGQQVVSVTGPEMESIGYYDFEPSRRVVGSGYGFDIVGNVAFGLDCYSKNGGTAGFLTESVFVPSRGLGVVLLSNACPQDGDPASKIAMAQMRAYILGIFLEIPKDTLDMLHQKAIDNVRVTTEHIPCDTHCFGGEPWAKPGVEISEATKQALVGTYSASTNEFMGTATIFTRGNELMMQYGAYTTPLLPTDDSNVVVWNIDMLLAPVTILGPGRISMFYEEYARLETN</sequence>
<accession>A0A485K9J6</accession>
<dbReference type="InterPro" id="IPR050491">
    <property type="entry name" value="AmpC-like"/>
</dbReference>
<dbReference type="InterPro" id="IPR012338">
    <property type="entry name" value="Beta-lactam/transpept-like"/>
</dbReference>
<protein>
    <submittedName>
        <fullName evidence="3">Aste57867_2599 protein</fullName>
    </submittedName>
</protein>
<feature type="domain" description="Beta-lactamase-related" evidence="1">
    <location>
        <begin position="30"/>
        <end position="372"/>
    </location>
</feature>
<dbReference type="PANTHER" id="PTHR46825">
    <property type="entry name" value="D-ALANYL-D-ALANINE-CARBOXYPEPTIDASE/ENDOPEPTIDASE AMPH"/>
    <property type="match status" value="1"/>
</dbReference>